<accession>A0A915HM49</accession>
<proteinExistence type="predicted"/>
<dbReference type="WBParaSite" id="nRc.2.0.1.t02606-RA">
    <property type="protein sequence ID" value="nRc.2.0.1.t02606-RA"/>
    <property type="gene ID" value="nRc.2.0.1.g02606"/>
</dbReference>
<protein>
    <submittedName>
        <fullName evidence="2">Uncharacterized protein</fullName>
    </submittedName>
</protein>
<name>A0A915HM49_ROMCU</name>
<evidence type="ECO:0000313" key="1">
    <source>
        <dbReference type="Proteomes" id="UP000887565"/>
    </source>
</evidence>
<dbReference type="AlphaFoldDB" id="A0A915HM49"/>
<reference evidence="2" key="1">
    <citation type="submission" date="2022-11" db="UniProtKB">
        <authorList>
            <consortium name="WormBaseParasite"/>
        </authorList>
    </citation>
    <scope>IDENTIFICATION</scope>
</reference>
<evidence type="ECO:0000313" key="2">
    <source>
        <dbReference type="WBParaSite" id="nRc.2.0.1.t02606-RA"/>
    </source>
</evidence>
<dbReference type="Proteomes" id="UP000887565">
    <property type="component" value="Unplaced"/>
</dbReference>
<sequence>MYEPLRQIPLVTGSVSAIGKNLTYVKADGKTFAAVAGRNRLRLLCQCLQANLRKNKAKSEETLPTRERILLRKYRNQQSDVDKLNNKVSTMLQHRGDNTKKTDVLLTVK</sequence>
<keyword evidence="1" id="KW-1185">Reference proteome</keyword>
<organism evidence="1 2">
    <name type="scientific">Romanomermis culicivorax</name>
    <name type="common">Nematode worm</name>
    <dbReference type="NCBI Taxonomy" id="13658"/>
    <lineage>
        <taxon>Eukaryota</taxon>
        <taxon>Metazoa</taxon>
        <taxon>Ecdysozoa</taxon>
        <taxon>Nematoda</taxon>
        <taxon>Enoplea</taxon>
        <taxon>Dorylaimia</taxon>
        <taxon>Mermithida</taxon>
        <taxon>Mermithoidea</taxon>
        <taxon>Mermithidae</taxon>
        <taxon>Romanomermis</taxon>
    </lineage>
</organism>